<feature type="transmembrane region" description="Helical" evidence="1">
    <location>
        <begin position="53"/>
        <end position="70"/>
    </location>
</feature>
<dbReference type="STRING" id="1678840.ATC1_13701"/>
<organism evidence="2">
    <name type="scientific">Flexilinea flocculi</name>
    <dbReference type="NCBI Taxonomy" id="1678840"/>
    <lineage>
        <taxon>Bacteria</taxon>
        <taxon>Bacillati</taxon>
        <taxon>Chloroflexota</taxon>
        <taxon>Anaerolineae</taxon>
        <taxon>Anaerolineales</taxon>
        <taxon>Anaerolineaceae</taxon>
        <taxon>Flexilinea</taxon>
    </lineage>
</organism>
<dbReference type="SUPFAM" id="SSF141571">
    <property type="entry name" value="Pentapeptide repeat-like"/>
    <property type="match status" value="1"/>
</dbReference>
<dbReference type="InterPro" id="IPR051082">
    <property type="entry name" value="Pentapeptide-BTB/POZ_domain"/>
</dbReference>
<name>A0A0S7BSA2_9CHLR</name>
<keyword evidence="1" id="KW-0472">Membrane</keyword>
<evidence type="ECO:0000313" key="3">
    <source>
        <dbReference type="Proteomes" id="UP000053370"/>
    </source>
</evidence>
<dbReference type="AlphaFoldDB" id="A0A0S7BSA2"/>
<feature type="transmembrane region" description="Helical" evidence="1">
    <location>
        <begin position="12"/>
        <end position="33"/>
    </location>
</feature>
<protein>
    <submittedName>
        <fullName evidence="2">Protein containing pentapeptide repeats</fullName>
    </submittedName>
</protein>
<dbReference type="Gene3D" id="2.160.20.80">
    <property type="entry name" value="E3 ubiquitin-protein ligase SopA"/>
    <property type="match status" value="1"/>
</dbReference>
<gene>
    <name evidence="2" type="ORF">ATC1_13701</name>
</gene>
<keyword evidence="1" id="KW-1133">Transmembrane helix</keyword>
<dbReference type="InterPro" id="IPR001646">
    <property type="entry name" value="5peptide_repeat"/>
</dbReference>
<dbReference type="Proteomes" id="UP000053370">
    <property type="component" value="Unassembled WGS sequence"/>
</dbReference>
<reference evidence="2" key="1">
    <citation type="journal article" date="2015" name="Genome Announc.">
        <title>Draft Genome Sequence of Anaerolineae Strain TC1, a Novel Isolate from a Methanogenic Wastewater Treatment System.</title>
        <authorList>
            <person name="Matsuura N."/>
            <person name="Tourlousse D.M."/>
            <person name="Sun L."/>
            <person name="Toyonaga M."/>
            <person name="Kuroda K."/>
            <person name="Ohashi A."/>
            <person name="Cruz R."/>
            <person name="Yamaguchi T."/>
            <person name="Sekiguchi Y."/>
        </authorList>
    </citation>
    <scope>NUCLEOTIDE SEQUENCE [LARGE SCALE GENOMIC DNA]</scope>
    <source>
        <strain evidence="2">TC1</strain>
    </source>
</reference>
<dbReference type="RefSeq" id="WP_062280468.1">
    <property type="nucleotide sequence ID" value="NZ_DF968181.1"/>
</dbReference>
<sequence>MNIFGKPKNIWGKIRLTCVTGFVVSGILIVFHLIRSLSIIDYAFLRSFSLLELFEFILLFFVGALLSGWMEQKEIRKNASLVELQAKEKMQQEILLDQFRNQIQEIAASFEKNTANITDFNKTTVVNLIRKILPDLNAKTKGMVLSVLYDYKLICDENPAVGFEGISWSGTDIMENHLDGINIRNVDFQKSCLIGANLERSCFSGCDLRRSVFRNANLKGSNMREANLQNANFSDANLEGTDLRDANLTDTFFKGANLRNCFFGTSSLDCTDFSEVLESAILISTILPDGRKITNEKGKQYLRRKEYEMIVDKL</sequence>
<evidence type="ECO:0000313" key="2">
    <source>
        <dbReference type="EMBL" id="GAP40722.1"/>
    </source>
</evidence>
<accession>A0A0S7BSA2</accession>
<dbReference type="PANTHER" id="PTHR14136:SF17">
    <property type="entry name" value="BTB_POZ DOMAIN-CONTAINING PROTEIN KCTD9"/>
    <property type="match status" value="1"/>
</dbReference>
<dbReference type="PANTHER" id="PTHR14136">
    <property type="entry name" value="BTB_POZ DOMAIN-CONTAINING PROTEIN KCTD9"/>
    <property type="match status" value="1"/>
</dbReference>
<keyword evidence="3" id="KW-1185">Reference proteome</keyword>
<evidence type="ECO:0000256" key="1">
    <source>
        <dbReference type="SAM" id="Phobius"/>
    </source>
</evidence>
<proteinExistence type="predicted"/>
<dbReference type="EMBL" id="DF968181">
    <property type="protein sequence ID" value="GAP40722.1"/>
    <property type="molecule type" value="Genomic_DNA"/>
</dbReference>
<keyword evidence="1" id="KW-0812">Transmembrane</keyword>
<dbReference type="Pfam" id="PF13599">
    <property type="entry name" value="Pentapeptide_4"/>
    <property type="match status" value="1"/>
</dbReference>
<dbReference type="OrthoDB" id="582747at2"/>